<keyword evidence="8" id="KW-1185">Reference proteome</keyword>
<dbReference type="AlphaFoldDB" id="A0A7H9HYQ6"/>
<comment type="subcellular location">
    <subcellularLocation>
        <location evidence="1">Cytoplasm</location>
    </subcellularLocation>
</comment>
<keyword evidence="5" id="KW-1133">Transmembrane helix</keyword>
<evidence type="ECO:0000313" key="7">
    <source>
        <dbReference type="EMBL" id="QLQ81987.1"/>
    </source>
</evidence>
<evidence type="ECO:0000256" key="1">
    <source>
        <dbReference type="ARBA" id="ARBA00004496"/>
    </source>
</evidence>
<feature type="domain" description="HBS1-like protein N-terminal" evidence="6">
    <location>
        <begin position="6"/>
        <end position="87"/>
    </location>
</feature>
<dbReference type="Proteomes" id="UP000510647">
    <property type="component" value="Chromosome 7"/>
</dbReference>
<evidence type="ECO:0000259" key="6">
    <source>
        <dbReference type="Pfam" id="PF08938"/>
    </source>
</evidence>
<sequence>MPSYADDYDSMDYENGIPEFQDEAEFDDYLNDEEFELMNDLFPRAKKELQEYQGWNNLAVKQAIFDCDFNLDEALIELKKAYKKKKKQPVASQPSRVVNGMLKLLWLEIFFHSFRSVTFFETFYLLSWLHVWYVNLCCLVCLESLRIVNVR</sequence>
<evidence type="ECO:0000256" key="2">
    <source>
        <dbReference type="ARBA" id="ARBA00022490"/>
    </source>
</evidence>
<dbReference type="InterPro" id="IPR015033">
    <property type="entry name" value="HBS1-like_N"/>
</dbReference>
<dbReference type="EMBL" id="CP059273">
    <property type="protein sequence ID" value="QLQ81987.1"/>
    <property type="molecule type" value="Genomic_DNA"/>
</dbReference>
<keyword evidence="5" id="KW-0812">Transmembrane</keyword>
<evidence type="ECO:0000256" key="5">
    <source>
        <dbReference type="SAM" id="Phobius"/>
    </source>
</evidence>
<dbReference type="GO" id="GO:0005737">
    <property type="term" value="C:cytoplasm"/>
    <property type="evidence" value="ECO:0007669"/>
    <property type="project" value="UniProtKB-SubCell"/>
</dbReference>
<keyword evidence="3" id="KW-0378">Hydrolase</keyword>
<feature type="transmembrane region" description="Helical" evidence="5">
    <location>
        <begin position="131"/>
        <end position="148"/>
    </location>
</feature>
<proteinExistence type="predicted"/>
<keyword evidence="5" id="KW-0472">Membrane</keyword>
<organism evidence="7 8">
    <name type="scientific">Torulaspora globosa</name>
    <dbReference type="NCBI Taxonomy" id="48254"/>
    <lineage>
        <taxon>Eukaryota</taxon>
        <taxon>Fungi</taxon>
        <taxon>Dikarya</taxon>
        <taxon>Ascomycota</taxon>
        <taxon>Saccharomycotina</taxon>
        <taxon>Saccharomycetes</taxon>
        <taxon>Saccharomycetales</taxon>
        <taxon>Saccharomycetaceae</taxon>
        <taxon>Torulaspora</taxon>
    </lineage>
</organism>
<name>A0A7H9HYQ6_9SACH</name>
<accession>A0A7H9HYQ6</accession>
<keyword evidence="4" id="KW-0648">Protein biosynthesis</keyword>
<evidence type="ECO:0000313" key="8">
    <source>
        <dbReference type="Proteomes" id="UP000510647"/>
    </source>
</evidence>
<dbReference type="OrthoDB" id="10404361at2759"/>
<dbReference type="Pfam" id="PF08938">
    <property type="entry name" value="HBS1_N"/>
    <property type="match status" value="1"/>
</dbReference>
<dbReference type="GO" id="GO:0016787">
    <property type="term" value="F:hydrolase activity"/>
    <property type="evidence" value="ECO:0007669"/>
    <property type="project" value="UniProtKB-KW"/>
</dbReference>
<reference evidence="7 8" key="1">
    <citation type="submission" date="2020-06" db="EMBL/GenBank/DDBJ databases">
        <title>The yeast mating-type switching endonuclease HO is a domesticated member of an unorthodox homing genetic element family.</title>
        <authorList>
            <person name="Coughlan A.Y."/>
            <person name="Lombardi L."/>
            <person name="Braun-Galleani S."/>
            <person name="Martos A.R."/>
            <person name="Galeote V."/>
            <person name="Bigey F."/>
            <person name="Dequin S."/>
            <person name="Byrne K.P."/>
            <person name="Wolfe K.H."/>
        </authorList>
    </citation>
    <scope>NUCLEOTIDE SEQUENCE [LARGE SCALE GENOMIC DNA]</scope>
    <source>
        <strain evidence="7 8">CBS2947</strain>
    </source>
</reference>
<evidence type="ECO:0000256" key="4">
    <source>
        <dbReference type="ARBA" id="ARBA00022917"/>
    </source>
</evidence>
<dbReference type="GO" id="GO:0006412">
    <property type="term" value="P:translation"/>
    <property type="evidence" value="ECO:0007669"/>
    <property type="project" value="UniProtKB-KW"/>
</dbReference>
<gene>
    <name evidence="7" type="ORF">HG537_0G02410</name>
</gene>
<protein>
    <recommendedName>
        <fullName evidence="6">HBS1-like protein N-terminal domain-containing protein</fullName>
    </recommendedName>
</protein>
<keyword evidence="2" id="KW-0963">Cytoplasm</keyword>
<evidence type="ECO:0000256" key="3">
    <source>
        <dbReference type="ARBA" id="ARBA00022801"/>
    </source>
</evidence>